<accession>A0ABW4MNM3</accession>
<protein>
    <recommendedName>
        <fullName evidence="4">Small EDRK-rich factor-like N-terminal domain-containing protein</fullName>
    </recommendedName>
</protein>
<reference evidence="3" key="1">
    <citation type="journal article" date="2019" name="Int. J. Syst. Evol. Microbiol.">
        <title>The Global Catalogue of Microorganisms (GCM) 10K type strain sequencing project: providing services to taxonomists for standard genome sequencing and annotation.</title>
        <authorList>
            <consortium name="The Broad Institute Genomics Platform"/>
            <consortium name="The Broad Institute Genome Sequencing Center for Infectious Disease"/>
            <person name="Wu L."/>
            <person name="Ma J."/>
        </authorList>
    </citation>
    <scope>NUCLEOTIDE SEQUENCE [LARGE SCALE GENOMIC DNA]</scope>
    <source>
        <strain evidence="3">CCUG 15531</strain>
    </source>
</reference>
<gene>
    <name evidence="2" type="ORF">ACFSFW_08570</name>
</gene>
<evidence type="ECO:0008006" key="4">
    <source>
        <dbReference type="Google" id="ProtNLM"/>
    </source>
</evidence>
<dbReference type="Proteomes" id="UP001597227">
    <property type="component" value="Unassembled WGS sequence"/>
</dbReference>
<evidence type="ECO:0000313" key="2">
    <source>
        <dbReference type="EMBL" id="MFD1778719.1"/>
    </source>
</evidence>
<evidence type="ECO:0000313" key="3">
    <source>
        <dbReference type="Proteomes" id="UP001597227"/>
    </source>
</evidence>
<dbReference type="RefSeq" id="WP_165918145.1">
    <property type="nucleotide sequence ID" value="NZ_JBHUEK010000010.1"/>
</dbReference>
<proteinExistence type="predicted"/>
<comment type="caution">
    <text evidence="2">The sequence shown here is derived from an EMBL/GenBank/DDBJ whole genome shotgun (WGS) entry which is preliminary data.</text>
</comment>
<feature type="region of interest" description="Disordered" evidence="1">
    <location>
        <begin position="1"/>
        <end position="23"/>
    </location>
</feature>
<sequence>MGRTKRGNANAQRNNNAKKGNRISEELVEFASYTEVEAEKQNVQKKKKK</sequence>
<evidence type="ECO:0000256" key="1">
    <source>
        <dbReference type="SAM" id="MobiDB-lite"/>
    </source>
</evidence>
<name>A0ABW4MNM3_9BACI</name>
<organism evidence="2 3">
    <name type="scientific">Fredinandcohnia salidurans</name>
    <dbReference type="NCBI Taxonomy" id="2595041"/>
    <lineage>
        <taxon>Bacteria</taxon>
        <taxon>Bacillati</taxon>
        <taxon>Bacillota</taxon>
        <taxon>Bacilli</taxon>
        <taxon>Bacillales</taxon>
        <taxon>Bacillaceae</taxon>
        <taxon>Fredinandcohnia</taxon>
    </lineage>
</organism>
<feature type="compositionally biased region" description="Low complexity" evidence="1">
    <location>
        <begin position="7"/>
        <end position="18"/>
    </location>
</feature>
<keyword evidence="3" id="KW-1185">Reference proteome</keyword>
<dbReference type="EMBL" id="JBHUEK010000010">
    <property type="protein sequence ID" value="MFD1778719.1"/>
    <property type="molecule type" value="Genomic_DNA"/>
</dbReference>